<feature type="transmembrane region" description="Helical" evidence="7">
    <location>
        <begin position="220"/>
        <end position="241"/>
    </location>
</feature>
<accession>A0AAN6TVY0</accession>
<evidence type="ECO:0000313" key="10">
    <source>
        <dbReference type="Proteomes" id="UP001302602"/>
    </source>
</evidence>
<reference evidence="9" key="2">
    <citation type="submission" date="2023-05" db="EMBL/GenBank/DDBJ databases">
        <authorList>
            <consortium name="Lawrence Berkeley National Laboratory"/>
            <person name="Steindorff A."/>
            <person name="Hensen N."/>
            <person name="Bonometti L."/>
            <person name="Westerberg I."/>
            <person name="Brannstrom I.O."/>
            <person name="Guillou S."/>
            <person name="Cros-Aarteil S."/>
            <person name="Calhoun S."/>
            <person name="Haridas S."/>
            <person name="Kuo A."/>
            <person name="Mondo S."/>
            <person name="Pangilinan J."/>
            <person name="Riley R."/>
            <person name="Labutti K."/>
            <person name="Andreopoulos B."/>
            <person name="Lipzen A."/>
            <person name="Chen C."/>
            <person name="Yanf M."/>
            <person name="Daum C."/>
            <person name="Ng V."/>
            <person name="Clum A."/>
            <person name="Ohm R."/>
            <person name="Martin F."/>
            <person name="Silar P."/>
            <person name="Natvig D."/>
            <person name="Lalanne C."/>
            <person name="Gautier V."/>
            <person name="Ament-Velasquez S.L."/>
            <person name="Kruys A."/>
            <person name="Hutchinson M.I."/>
            <person name="Powell A.J."/>
            <person name="Barry K."/>
            <person name="Miller A.N."/>
            <person name="Grigoriev I.V."/>
            <person name="Debuchy R."/>
            <person name="Gladieux P."/>
            <person name="Thoren M.H."/>
            <person name="Johannesson H."/>
        </authorList>
    </citation>
    <scope>NUCLEOTIDE SEQUENCE</scope>
    <source>
        <strain evidence="9">CBS 731.68</strain>
    </source>
</reference>
<dbReference type="Proteomes" id="UP001302602">
    <property type="component" value="Unassembled WGS sequence"/>
</dbReference>
<name>A0AAN6TVY0_9PEZI</name>
<dbReference type="InterPro" id="IPR052337">
    <property type="entry name" value="SAT4-like"/>
</dbReference>
<protein>
    <recommendedName>
        <fullName evidence="8">Rhodopsin domain-containing protein</fullName>
    </recommendedName>
</protein>
<dbReference type="GO" id="GO:0016020">
    <property type="term" value="C:membrane"/>
    <property type="evidence" value="ECO:0007669"/>
    <property type="project" value="UniProtKB-SubCell"/>
</dbReference>
<evidence type="ECO:0000256" key="1">
    <source>
        <dbReference type="ARBA" id="ARBA00004141"/>
    </source>
</evidence>
<evidence type="ECO:0000256" key="3">
    <source>
        <dbReference type="ARBA" id="ARBA00022989"/>
    </source>
</evidence>
<evidence type="ECO:0000259" key="8">
    <source>
        <dbReference type="Pfam" id="PF20684"/>
    </source>
</evidence>
<comment type="caution">
    <text evidence="9">The sequence shown here is derived from an EMBL/GenBank/DDBJ whole genome shotgun (WGS) entry which is preliminary data.</text>
</comment>
<proteinExistence type="inferred from homology"/>
<feature type="transmembrane region" description="Helical" evidence="7">
    <location>
        <begin position="59"/>
        <end position="87"/>
    </location>
</feature>
<dbReference type="Pfam" id="PF20684">
    <property type="entry name" value="Fung_rhodopsin"/>
    <property type="match status" value="1"/>
</dbReference>
<feature type="transmembrane region" description="Helical" evidence="7">
    <location>
        <begin position="24"/>
        <end position="47"/>
    </location>
</feature>
<sequence length="390" mass="42741">MTSTGAPPPRPLETTIPIENGRQIAMIVTSTLAIIVPTVLVGLRFWAGHITNRRLDASDACIVAALFFTIGLHVDMYIMVLLGGFGFHGFDIIQRFGMDTLVLFLKGILAFPIIWNFTICFSKLSVLFMYASVIPAQAMITACRVVGLFIILWNVGGILGALFLCRPFAFNWDKTMDGTCGDQRLFYIWLGGINVVVEAVILLMPVPFIYRLQMETFKKLVVIGLFSVGWMTCAVTIYRQATLPHLYFEDMTYTGVLATIFTGIEPSVALSLACVPFLRPLTRVNKYNTKSGHSTGSENSQYGGSTLRSGGRNKVPSALSGNRAPFKELHDDSSEIQLQPLGSDSLKYEAEVSQEHEQEGRKPPTSAESAAGAIVVKKSWNVVPGTRPGS</sequence>
<feature type="region of interest" description="Disordered" evidence="6">
    <location>
        <begin position="288"/>
        <end position="375"/>
    </location>
</feature>
<comment type="similarity">
    <text evidence="5">Belongs to the SAT4 family.</text>
</comment>
<feature type="transmembrane region" description="Helical" evidence="7">
    <location>
        <begin position="107"/>
        <end position="133"/>
    </location>
</feature>
<keyword evidence="2 7" id="KW-0812">Transmembrane</keyword>
<dbReference type="PANTHER" id="PTHR33048">
    <property type="entry name" value="PTH11-LIKE INTEGRAL MEMBRANE PROTEIN (AFU_ORTHOLOGUE AFUA_5G11245)"/>
    <property type="match status" value="1"/>
</dbReference>
<feature type="domain" description="Rhodopsin" evidence="8">
    <location>
        <begin position="43"/>
        <end position="283"/>
    </location>
</feature>
<dbReference type="AlphaFoldDB" id="A0AAN6TVY0"/>
<keyword evidence="10" id="KW-1185">Reference proteome</keyword>
<gene>
    <name evidence="9" type="ORF">N657DRAFT_576470</name>
</gene>
<evidence type="ECO:0000256" key="4">
    <source>
        <dbReference type="ARBA" id="ARBA00023136"/>
    </source>
</evidence>
<evidence type="ECO:0000313" key="9">
    <source>
        <dbReference type="EMBL" id="KAK4121770.1"/>
    </source>
</evidence>
<feature type="transmembrane region" description="Helical" evidence="7">
    <location>
        <begin position="184"/>
        <end position="208"/>
    </location>
</feature>
<evidence type="ECO:0000256" key="7">
    <source>
        <dbReference type="SAM" id="Phobius"/>
    </source>
</evidence>
<keyword evidence="4 7" id="KW-0472">Membrane</keyword>
<dbReference type="EMBL" id="MU853232">
    <property type="protein sequence ID" value="KAK4121770.1"/>
    <property type="molecule type" value="Genomic_DNA"/>
</dbReference>
<feature type="compositionally biased region" description="Polar residues" evidence="6">
    <location>
        <begin position="288"/>
        <end position="308"/>
    </location>
</feature>
<dbReference type="RefSeq" id="XP_062645541.1">
    <property type="nucleotide sequence ID" value="XM_062789179.1"/>
</dbReference>
<feature type="transmembrane region" description="Helical" evidence="7">
    <location>
        <begin position="145"/>
        <end position="164"/>
    </location>
</feature>
<evidence type="ECO:0000256" key="5">
    <source>
        <dbReference type="ARBA" id="ARBA00038359"/>
    </source>
</evidence>
<evidence type="ECO:0000256" key="6">
    <source>
        <dbReference type="SAM" id="MobiDB-lite"/>
    </source>
</evidence>
<keyword evidence="3 7" id="KW-1133">Transmembrane helix</keyword>
<evidence type="ECO:0000256" key="2">
    <source>
        <dbReference type="ARBA" id="ARBA00022692"/>
    </source>
</evidence>
<organism evidence="9 10">
    <name type="scientific">Parathielavia appendiculata</name>
    <dbReference type="NCBI Taxonomy" id="2587402"/>
    <lineage>
        <taxon>Eukaryota</taxon>
        <taxon>Fungi</taxon>
        <taxon>Dikarya</taxon>
        <taxon>Ascomycota</taxon>
        <taxon>Pezizomycotina</taxon>
        <taxon>Sordariomycetes</taxon>
        <taxon>Sordariomycetidae</taxon>
        <taxon>Sordariales</taxon>
        <taxon>Chaetomiaceae</taxon>
        <taxon>Parathielavia</taxon>
    </lineage>
</organism>
<dbReference type="GeneID" id="87825949"/>
<feature type="transmembrane region" description="Helical" evidence="7">
    <location>
        <begin position="253"/>
        <end position="278"/>
    </location>
</feature>
<comment type="subcellular location">
    <subcellularLocation>
        <location evidence="1">Membrane</location>
        <topology evidence="1">Multi-pass membrane protein</topology>
    </subcellularLocation>
</comment>
<dbReference type="PANTHER" id="PTHR33048:SF57">
    <property type="entry name" value="INTEGRAL MEMBRANE PROTEIN-RELATED"/>
    <property type="match status" value="1"/>
</dbReference>
<dbReference type="InterPro" id="IPR049326">
    <property type="entry name" value="Rhodopsin_dom_fungi"/>
</dbReference>
<reference evidence="9" key="1">
    <citation type="journal article" date="2023" name="Mol. Phylogenet. Evol.">
        <title>Genome-scale phylogeny and comparative genomics of the fungal order Sordariales.</title>
        <authorList>
            <person name="Hensen N."/>
            <person name="Bonometti L."/>
            <person name="Westerberg I."/>
            <person name="Brannstrom I.O."/>
            <person name="Guillou S."/>
            <person name="Cros-Aarteil S."/>
            <person name="Calhoun S."/>
            <person name="Haridas S."/>
            <person name="Kuo A."/>
            <person name="Mondo S."/>
            <person name="Pangilinan J."/>
            <person name="Riley R."/>
            <person name="LaButti K."/>
            <person name="Andreopoulos B."/>
            <person name="Lipzen A."/>
            <person name="Chen C."/>
            <person name="Yan M."/>
            <person name="Daum C."/>
            <person name="Ng V."/>
            <person name="Clum A."/>
            <person name="Steindorff A."/>
            <person name="Ohm R.A."/>
            <person name="Martin F."/>
            <person name="Silar P."/>
            <person name="Natvig D.O."/>
            <person name="Lalanne C."/>
            <person name="Gautier V."/>
            <person name="Ament-Velasquez S.L."/>
            <person name="Kruys A."/>
            <person name="Hutchinson M.I."/>
            <person name="Powell A.J."/>
            <person name="Barry K."/>
            <person name="Miller A.N."/>
            <person name="Grigoriev I.V."/>
            <person name="Debuchy R."/>
            <person name="Gladieux P."/>
            <person name="Hiltunen Thoren M."/>
            <person name="Johannesson H."/>
        </authorList>
    </citation>
    <scope>NUCLEOTIDE SEQUENCE</scope>
    <source>
        <strain evidence="9">CBS 731.68</strain>
    </source>
</reference>
<feature type="compositionally biased region" description="Basic and acidic residues" evidence="6">
    <location>
        <begin position="346"/>
        <end position="362"/>
    </location>
</feature>